<dbReference type="GO" id="GO:0005634">
    <property type="term" value="C:nucleus"/>
    <property type="evidence" value="ECO:0007669"/>
    <property type="project" value="UniProtKB-SubCell"/>
</dbReference>
<evidence type="ECO:0000313" key="9">
    <source>
        <dbReference type="EMBL" id="KAK2997822.1"/>
    </source>
</evidence>
<evidence type="ECO:0000256" key="5">
    <source>
        <dbReference type="ARBA" id="ARBA00047761"/>
    </source>
</evidence>
<comment type="catalytic activity">
    <reaction evidence="6">
        <text>O-phospho-L-threonyl-[protein] + H2O = L-threonyl-[protein] + phosphate</text>
        <dbReference type="Rhea" id="RHEA:47004"/>
        <dbReference type="Rhea" id="RHEA-COMP:11060"/>
        <dbReference type="Rhea" id="RHEA-COMP:11605"/>
        <dbReference type="ChEBI" id="CHEBI:15377"/>
        <dbReference type="ChEBI" id="CHEBI:30013"/>
        <dbReference type="ChEBI" id="CHEBI:43474"/>
        <dbReference type="ChEBI" id="CHEBI:61977"/>
        <dbReference type="EC" id="3.1.3.16"/>
    </reaction>
</comment>
<dbReference type="SUPFAM" id="SSF56784">
    <property type="entry name" value="HAD-like"/>
    <property type="match status" value="1"/>
</dbReference>
<keyword evidence="10" id="KW-1185">Reference proteome</keyword>
<evidence type="ECO:0000256" key="4">
    <source>
        <dbReference type="ARBA" id="ARBA00023242"/>
    </source>
</evidence>
<dbReference type="EMBL" id="JAVXUP010003972">
    <property type="protein sequence ID" value="KAK2997822.1"/>
    <property type="molecule type" value="Genomic_DNA"/>
</dbReference>
<dbReference type="InterPro" id="IPR036412">
    <property type="entry name" value="HAD-like_sf"/>
</dbReference>
<dbReference type="InterPro" id="IPR004274">
    <property type="entry name" value="FCP1_dom"/>
</dbReference>
<comment type="catalytic activity">
    <reaction evidence="5">
        <text>O-phospho-L-seryl-[protein] + H2O = L-seryl-[protein] + phosphate</text>
        <dbReference type="Rhea" id="RHEA:20629"/>
        <dbReference type="Rhea" id="RHEA-COMP:9863"/>
        <dbReference type="Rhea" id="RHEA-COMP:11604"/>
        <dbReference type="ChEBI" id="CHEBI:15377"/>
        <dbReference type="ChEBI" id="CHEBI:29999"/>
        <dbReference type="ChEBI" id="CHEBI:43474"/>
        <dbReference type="ChEBI" id="CHEBI:83421"/>
        <dbReference type="EC" id="3.1.3.16"/>
    </reaction>
</comment>
<dbReference type="PANTHER" id="PTHR23081">
    <property type="entry name" value="RNA POLYMERASE II CTD PHOSPHATASE"/>
    <property type="match status" value="1"/>
</dbReference>
<dbReference type="PROSITE" id="PS50969">
    <property type="entry name" value="FCP1"/>
    <property type="match status" value="1"/>
</dbReference>
<dbReference type="AlphaFoldDB" id="A0AA88UY10"/>
<dbReference type="PANTHER" id="PTHR23081:SF36">
    <property type="entry name" value="RNA POLYMERASE II SUBUNIT A C-TERMINAL DOMAIN PHOSPHATASE"/>
    <property type="match status" value="1"/>
</dbReference>
<dbReference type="Pfam" id="PF03031">
    <property type="entry name" value="NIF"/>
    <property type="match status" value="1"/>
</dbReference>
<dbReference type="EC" id="3.1.3.16" evidence="2"/>
<evidence type="ECO:0000256" key="3">
    <source>
        <dbReference type="ARBA" id="ARBA00022801"/>
    </source>
</evidence>
<feature type="domain" description="FCP1 homology" evidence="8">
    <location>
        <begin position="47"/>
        <end position="210"/>
    </location>
</feature>
<dbReference type="Proteomes" id="UP001188597">
    <property type="component" value="Unassembled WGS sequence"/>
</dbReference>
<reference evidence="9" key="1">
    <citation type="submission" date="2022-12" db="EMBL/GenBank/DDBJ databases">
        <title>Draft genome assemblies for two species of Escallonia (Escalloniales).</title>
        <authorList>
            <person name="Chanderbali A."/>
            <person name="Dervinis C."/>
            <person name="Anghel I."/>
            <person name="Soltis D."/>
            <person name="Soltis P."/>
            <person name="Zapata F."/>
        </authorList>
    </citation>
    <scope>NUCLEOTIDE SEQUENCE</scope>
    <source>
        <strain evidence="9">UCBG64.0493</strain>
        <tissue evidence="9">Leaf</tissue>
    </source>
</reference>
<dbReference type="InterPro" id="IPR023214">
    <property type="entry name" value="HAD_sf"/>
</dbReference>
<evidence type="ECO:0000256" key="1">
    <source>
        <dbReference type="ARBA" id="ARBA00004123"/>
    </source>
</evidence>
<feature type="compositionally biased region" description="Acidic residues" evidence="7">
    <location>
        <begin position="208"/>
        <end position="218"/>
    </location>
</feature>
<organism evidence="9 10">
    <name type="scientific">Escallonia herrerae</name>
    <dbReference type="NCBI Taxonomy" id="1293975"/>
    <lineage>
        <taxon>Eukaryota</taxon>
        <taxon>Viridiplantae</taxon>
        <taxon>Streptophyta</taxon>
        <taxon>Embryophyta</taxon>
        <taxon>Tracheophyta</taxon>
        <taxon>Spermatophyta</taxon>
        <taxon>Magnoliopsida</taxon>
        <taxon>eudicotyledons</taxon>
        <taxon>Gunneridae</taxon>
        <taxon>Pentapetalae</taxon>
        <taxon>asterids</taxon>
        <taxon>campanulids</taxon>
        <taxon>Escalloniales</taxon>
        <taxon>Escalloniaceae</taxon>
        <taxon>Escallonia</taxon>
    </lineage>
</organism>
<dbReference type="CDD" id="cd07521">
    <property type="entry name" value="HAD_FCP1-like"/>
    <property type="match status" value="1"/>
</dbReference>
<evidence type="ECO:0000313" key="10">
    <source>
        <dbReference type="Proteomes" id="UP001188597"/>
    </source>
</evidence>
<feature type="region of interest" description="Disordered" evidence="7">
    <location>
        <begin position="202"/>
        <end position="238"/>
    </location>
</feature>
<comment type="subcellular location">
    <subcellularLocation>
        <location evidence="1">Nucleus</location>
    </subcellularLocation>
</comment>
<name>A0AA88UY10_9ASTE</name>
<accession>A0AA88UY10</accession>
<protein>
    <recommendedName>
        <fullName evidence="2">protein-serine/threonine phosphatase</fullName>
        <ecNumber evidence="2">3.1.3.16</ecNumber>
    </recommendedName>
</protein>
<keyword evidence="3" id="KW-0378">Hydrolase</keyword>
<comment type="caution">
    <text evidence="9">The sequence shown here is derived from an EMBL/GenBank/DDBJ whole genome shotgun (WGS) entry which is preliminary data.</text>
</comment>
<evidence type="ECO:0000256" key="7">
    <source>
        <dbReference type="SAM" id="MobiDB-lite"/>
    </source>
</evidence>
<keyword evidence="4" id="KW-0539">Nucleus</keyword>
<evidence type="ECO:0000256" key="6">
    <source>
        <dbReference type="ARBA" id="ARBA00048336"/>
    </source>
</evidence>
<evidence type="ECO:0000259" key="8">
    <source>
        <dbReference type="PROSITE" id="PS50969"/>
    </source>
</evidence>
<sequence length="283" mass="32385">MGTLCERFMDDKNFVANPSGTQSDLGHIDDTETRIARMRDQYMEMLFLLRKLILVLDLDHTLLHSIVRTEEENLASQTETDGLYAAESIGVLTKLRPGVRAFLKEASNMFELYIFTKACRPYALEMAKLLDPKGAYFDLSKVFSREHCDQEALKHLDWVPGKESCILILDDTERVWGRFKENLVPIEKYWFFASQRDGDTGKSLAELNTDESDTEGPLDGDTGKSLAELNTDESDTEGPLAAVLQDLKRIHRRFFDPRISDRLVDRDVKPVKKMVLDRETEQA</sequence>
<feature type="non-terminal residue" evidence="9">
    <location>
        <position position="283"/>
    </location>
</feature>
<evidence type="ECO:0000256" key="2">
    <source>
        <dbReference type="ARBA" id="ARBA00013081"/>
    </source>
</evidence>
<dbReference type="Gene3D" id="3.40.50.1000">
    <property type="entry name" value="HAD superfamily/HAD-like"/>
    <property type="match status" value="1"/>
</dbReference>
<dbReference type="InterPro" id="IPR039189">
    <property type="entry name" value="Fcp1"/>
</dbReference>
<proteinExistence type="predicted"/>
<dbReference type="GO" id="GO:0008420">
    <property type="term" value="F:RNA polymerase II CTD heptapeptide repeat phosphatase activity"/>
    <property type="evidence" value="ECO:0007669"/>
    <property type="project" value="InterPro"/>
</dbReference>
<dbReference type="SMART" id="SM00577">
    <property type="entry name" value="CPDc"/>
    <property type="match status" value="1"/>
</dbReference>
<gene>
    <name evidence="9" type="ORF">RJ639_025526</name>
</gene>